<evidence type="ECO:0000313" key="1">
    <source>
        <dbReference type="EMBL" id="SBW05334.1"/>
    </source>
</evidence>
<dbReference type="PANTHER" id="PTHR41244">
    <property type="entry name" value="RHAMNAN SYNTHESIS F"/>
    <property type="match status" value="1"/>
</dbReference>
<dbReference type="AlphaFoldDB" id="A0A212K0U2"/>
<gene>
    <name evidence="1" type="ORF">KL86DYS1_31084</name>
</gene>
<dbReference type="PANTHER" id="PTHR41244:SF1">
    <property type="entry name" value="GLYCOSYLTRANSFERASE"/>
    <property type="match status" value="1"/>
</dbReference>
<dbReference type="InterPro" id="IPR032719">
    <property type="entry name" value="WbsX"/>
</dbReference>
<proteinExistence type="predicted"/>
<name>A0A212K0U2_9BACT</name>
<dbReference type="RefSeq" id="WP_296943411.1">
    <property type="nucleotide sequence ID" value="NZ_LT599032.1"/>
</dbReference>
<protein>
    <submittedName>
        <fullName evidence="1">Polysaccharide biosynthesis protein</fullName>
    </submittedName>
</protein>
<dbReference type="Gene3D" id="3.20.20.80">
    <property type="entry name" value="Glycosidases"/>
    <property type="match status" value="1"/>
</dbReference>
<organism evidence="1">
    <name type="scientific">uncultured Dysgonomonas sp</name>
    <dbReference type="NCBI Taxonomy" id="206096"/>
    <lineage>
        <taxon>Bacteria</taxon>
        <taxon>Pseudomonadati</taxon>
        <taxon>Bacteroidota</taxon>
        <taxon>Bacteroidia</taxon>
        <taxon>Bacteroidales</taxon>
        <taxon>Dysgonomonadaceae</taxon>
        <taxon>Dysgonomonas</taxon>
        <taxon>environmental samples</taxon>
    </lineage>
</organism>
<reference evidence="1" key="1">
    <citation type="submission" date="2016-04" db="EMBL/GenBank/DDBJ databases">
        <authorList>
            <person name="Evans L.H."/>
            <person name="Alamgir A."/>
            <person name="Owens N."/>
            <person name="Weber N.D."/>
            <person name="Virtaneva K."/>
            <person name="Barbian K."/>
            <person name="Babar A."/>
            <person name="Rosenke K."/>
        </authorList>
    </citation>
    <scope>NUCLEOTIDE SEQUENCE</scope>
    <source>
        <strain evidence="1">86-1</strain>
    </source>
</reference>
<dbReference type="Pfam" id="PF14307">
    <property type="entry name" value="Glyco_tran_WbsX"/>
    <property type="match status" value="1"/>
</dbReference>
<accession>A0A212K0U2</accession>
<sequence length="413" mass="49214">MNDNIRPIAIYLPQYHPIPENDKAWGDGFTEWTNVKKAKPLFEGHYQPHVPHEDIGYYDLRDPGVLIKQAAIAKEYGIYGFAFYHYWFNGKQLLETPLENMLKSGKPDFPFLYIWANENWTKRWDGLDNEIIIKQDYSLEDDSEHIKYLCEHVFSDERYIKIDGKPVFAIYRSELFPDIEATLKIWRSKAKNYGYNDLYLIRVESFIKNSNPLELGFDAAMEFSPNFNTSGASIQTNGSLRFYDYAKVISYQYLNTKRSYPRYRTVFPCWDNVARKKENGTVFINNILEAFQFSLKESIGYTREKFKDDQQYFFINAWNEWGEGCHIEPDKKHGYLYLETISDILQNKPIKNKDKYIDFLELDLKKLIECIQTEKDESEHLRHELFPLQQLINTRRHRLIENLHNIYKKLRNV</sequence>
<dbReference type="CDD" id="cd11579">
    <property type="entry name" value="Glyco_tran_WbsX"/>
    <property type="match status" value="1"/>
</dbReference>
<dbReference type="EMBL" id="FLUM01000003">
    <property type="protein sequence ID" value="SBW05334.1"/>
    <property type="molecule type" value="Genomic_DNA"/>
</dbReference>